<dbReference type="PANTHER" id="PTHR10217:SF435">
    <property type="entry name" value="POTASSIUM VOLTAGE-GATED CHANNEL PROTEIN EAG"/>
    <property type="match status" value="1"/>
</dbReference>
<gene>
    <name evidence="14" type="ORF">CYMTET_10547</name>
</gene>
<dbReference type="InterPro" id="IPR018490">
    <property type="entry name" value="cNMP-bd_dom_sf"/>
</dbReference>
<keyword evidence="4 12" id="KW-0812">Transmembrane</keyword>
<organism evidence="14 15">
    <name type="scientific">Cymbomonas tetramitiformis</name>
    <dbReference type="NCBI Taxonomy" id="36881"/>
    <lineage>
        <taxon>Eukaryota</taxon>
        <taxon>Viridiplantae</taxon>
        <taxon>Chlorophyta</taxon>
        <taxon>Pyramimonadophyceae</taxon>
        <taxon>Pyramimonadales</taxon>
        <taxon>Pyramimonadaceae</taxon>
        <taxon>Cymbomonas</taxon>
    </lineage>
</organism>
<reference evidence="14 15" key="1">
    <citation type="journal article" date="2015" name="Genome Biol. Evol.">
        <title>Comparative Genomics of a Bacterivorous Green Alga Reveals Evolutionary Causalities and Consequences of Phago-Mixotrophic Mode of Nutrition.</title>
        <authorList>
            <person name="Burns J.A."/>
            <person name="Paasch A."/>
            <person name="Narechania A."/>
            <person name="Kim E."/>
        </authorList>
    </citation>
    <scope>NUCLEOTIDE SEQUENCE [LARGE SCALE GENOMIC DNA]</scope>
    <source>
        <strain evidence="14 15">PLY_AMNH</strain>
    </source>
</reference>
<keyword evidence="6" id="KW-0851">Voltage-gated channel</keyword>
<dbReference type="GO" id="GO:0005249">
    <property type="term" value="F:voltage-gated potassium channel activity"/>
    <property type="evidence" value="ECO:0007669"/>
    <property type="project" value="InterPro"/>
</dbReference>
<evidence type="ECO:0000313" key="15">
    <source>
        <dbReference type="Proteomes" id="UP001190700"/>
    </source>
</evidence>
<keyword evidence="9" id="KW-0406">Ion transport</keyword>
<protein>
    <recommendedName>
        <fullName evidence="13">Cyclic nucleotide-binding domain-containing protein</fullName>
    </recommendedName>
</protein>
<keyword evidence="2" id="KW-0813">Transport</keyword>
<keyword evidence="3" id="KW-0633">Potassium transport</keyword>
<evidence type="ECO:0000256" key="7">
    <source>
        <dbReference type="ARBA" id="ARBA00022958"/>
    </source>
</evidence>
<dbReference type="InterPro" id="IPR005821">
    <property type="entry name" value="Ion_trans_dom"/>
</dbReference>
<evidence type="ECO:0000256" key="9">
    <source>
        <dbReference type="ARBA" id="ARBA00023065"/>
    </source>
</evidence>
<dbReference type="PROSITE" id="PS50042">
    <property type="entry name" value="CNMP_BINDING_3"/>
    <property type="match status" value="1"/>
</dbReference>
<feature type="transmembrane region" description="Helical" evidence="12">
    <location>
        <begin position="360"/>
        <end position="384"/>
    </location>
</feature>
<dbReference type="SUPFAM" id="SSF51206">
    <property type="entry name" value="cAMP-binding domain-like"/>
    <property type="match status" value="1"/>
</dbReference>
<evidence type="ECO:0000256" key="3">
    <source>
        <dbReference type="ARBA" id="ARBA00022538"/>
    </source>
</evidence>
<evidence type="ECO:0000259" key="13">
    <source>
        <dbReference type="PROSITE" id="PS50042"/>
    </source>
</evidence>
<evidence type="ECO:0000256" key="4">
    <source>
        <dbReference type="ARBA" id="ARBA00022692"/>
    </source>
</evidence>
<feature type="transmembrane region" description="Helical" evidence="12">
    <location>
        <begin position="133"/>
        <end position="152"/>
    </location>
</feature>
<dbReference type="Pfam" id="PF00027">
    <property type="entry name" value="cNMP_binding"/>
    <property type="match status" value="1"/>
</dbReference>
<accession>A0AAE0LEC9</accession>
<dbReference type="GO" id="GO:0042391">
    <property type="term" value="P:regulation of membrane potential"/>
    <property type="evidence" value="ECO:0007669"/>
    <property type="project" value="TreeGrafter"/>
</dbReference>
<dbReference type="InterPro" id="IPR000595">
    <property type="entry name" value="cNMP-bd_dom"/>
</dbReference>
<dbReference type="InterPro" id="IPR003938">
    <property type="entry name" value="K_chnl_volt-dep_EAG/ELK/ERG"/>
</dbReference>
<evidence type="ECO:0000313" key="14">
    <source>
        <dbReference type="EMBL" id="KAK3281675.1"/>
    </source>
</evidence>
<dbReference type="GO" id="GO:0005886">
    <property type="term" value="C:plasma membrane"/>
    <property type="evidence" value="ECO:0007669"/>
    <property type="project" value="TreeGrafter"/>
</dbReference>
<evidence type="ECO:0000256" key="12">
    <source>
        <dbReference type="SAM" id="Phobius"/>
    </source>
</evidence>
<feature type="transmembrane region" description="Helical" evidence="12">
    <location>
        <begin position="331"/>
        <end position="348"/>
    </location>
</feature>
<keyword evidence="8 12" id="KW-1133">Transmembrane helix</keyword>
<comment type="subcellular location">
    <subcellularLocation>
        <location evidence="1">Membrane</location>
        <topology evidence="1">Multi-pass membrane protein</topology>
    </subcellularLocation>
</comment>
<dbReference type="EMBL" id="LGRX02003754">
    <property type="protein sequence ID" value="KAK3281675.1"/>
    <property type="molecule type" value="Genomic_DNA"/>
</dbReference>
<keyword evidence="7" id="KW-0630">Potassium</keyword>
<evidence type="ECO:0000256" key="6">
    <source>
        <dbReference type="ARBA" id="ARBA00022882"/>
    </source>
</evidence>
<comment type="caution">
    <text evidence="14">The sequence shown here is derived from an EMBL/GenBank/DDBJ whole genome shotgun (WGS) entry which is preliminary data.</text>
</comment>
<feature type="transmembrane region" description="Helical" evidence="12">
    <location>
        <begin position="172"/>
        <end position="195"/>
    </location>
</feature>
<dbReference type="InterPro" id="IPR050818">
    <property type="entry name" value="KCNH_animal-type"/>
</dbReference>
<dbReference type="PRINTS" id="PR01463">
    <property type="entry name" value="EAGCHANLFMLY"/>
</dbReference>
<evidence type="ECO:0000256" key="10">
    <source>
        <dbReference type="ARBA" id="ARBA00023136"/>
    </source>
</evidence>
<dbReference type="Pfam" id="PF00520">
    <property type="entry name" value="Ion_trans"/>
    <property type="match status" value="1"/>
</dbReference>
<dbReference type="Proteomes" id="UP001190700">
    <property type="component" value="Unassembled WGS sequence"/>
</dbReference>
<dbReference type="Gene3D" id="1.10.287.70">
    <property type="match status" value="1"/>
</dbReference>
<dbReference type="AlphaFoldDB" id="A0AAE0LEC9"/>
<dbReference type="Gene3D" id="2.60.120.10">
    <property type="entry name" value="Jelly Rolls"/>
    <property type="match status" value="1"/>
</dbReference>
<dbReference type="InterPro" id="IPR014710">
    <property type="entry name" value="RmlC-like_jellyroll"/>
</dbReference>
<keyword evidence="5" id="KW-0631">Potassium channel</keyword>
<dbReference type="CDD" id="cd00038">
    <property type="entry name" value="CAP_ED"/>
    <property type="match status" value="1"/>
</dbReference>
<dbReference type="Gene3D" id="1.10.287.630">
    <property type="entry name" value="Helix hairpin bin"/>
    <property type="match status" value="1"/>
</dbReference>
<evidence type="ECO:0000256" key="2">
    <source>
        <dbReference type="ARBA" id="ARBA00022448"/>
    </source>
</evidence>
<evidence type="ECO:0000256" key="1">
    <source>
        <dbReference type="ARBA" id="ARBA00004141"/>
    </source>
</evidence>
<evidence type="ECO:0000256" key="11">
    <source>
        <dbReference type="ARBA" id="ARBA00023303"/>
    </source>
</evidence>
<proteinExistence type="predicted"/>
<dbReference type="SUPFAM" id="SSF81324">
    <property type="entry name" value="Voltage-gated potassium channels"/>
    <property type="match status" value="1"/>
</dbReference>
<dbReference type="GO" id="GO:0034702">
    <property type="term" value="C:monoatomic ion channel complex"/>
    <property type="evidence" value="ECO:0007669"/>
    <property type="project" value="UniProtKB-KW"/>
</dbReference>
<evidence type="ECO:0000256" key="8">
    <source>
        <dbReference type="ARBA" id="ARBA00022989"/>
    </source>
</evidence>
<feature type="domain" description="Cyclic nucleotide-binding" evidence="13">
    <location>
        <begin position="463"/>
        <end position="509"/>
    </location>
</feature>
<evidence type="ECO:0000256" key="5">
    <source>
        <dbReference type="ARBA" id="ARBA00022826"/>
    </source>
</evidence>
<name>A0AAE0LEC9_9CHLO</name>
<sequence>MFPVLENNASRPNTEFVRLPLSNSPLSSPFKSAVPSDSPTAPMRPAEMLVDESFEELPRLDTKIKTLPSSEQEMILRSPNVSRSPSHGSRASKANDFSWRTFNPIKQFSKFISRVYWSTKRSINPMTPLIRKWDMLVFALLCFTATVTPYEVGFLSPKLNALFYVNRCVDVAFLMDILLNMYMAYFDAVQGAWIFDLRKIQLRYIRSWLFIDVVSILPVDTISLMLVGDTYGTATQIVKTVRLLRLAKLLRMLRAGRIFRRVENSMQIDYTMLELTKFTTVTLTISHWIACLFGVIGQLQTSQITWMDQYFCDDPEADDCNPRDDIDAGKIYVVALYWAVMTLTTIGFGDVTVQNTSERLLLVVVMLVGAFQYGYIIGALGGLLSTRDERKNRYIQTMQELNSFMVEGNFDVKTKQKLREYFKYRATAPDVKAYHRILNALSPQLRKEVCVHSDTSWIDNVQLFKHCPFTFVVEVAMALQQVTFPPQEMIFREGDYGNTLYIVKKGLVDYGGEIVCRSGTIGEENLYRTTIYLCDAVTVNFTDLWMLHRDVMPMLMDGMPHLEKIFRVNATRKIMKNEVMAYTLAMQCMSGVKPMRCITETPRLTSNSVINLMLRGPTNQRRQKRAKQYYDRLAMMPHQDFLAQKAMLIAVVRIQRFVRKCMVRVTDRKRPGKPAKKNNSELLNDSLGQIAELKNDVGILRRTFTNVAMKQQTELRQQRQVLDTVNQKLDLLMSHLLPSQAIATLPSAQSGYQKTMSLNVATIGMVSPSKSAAARSPRVSSLNSTRAALDLLPGNPTMDFIEDIDLQ</sequence>
<keyword evidence="11" id="KW-0407">Ion channel</keyword>
<keyword evidence="15" id="KW-1185">Reference proteome</keyword>
<feature type="transmembrane region" description="Helical" evidence="12">
    <location>
        <begin position="278"/>
        <end position="297"/>
    </location>
</feature>
<dbReference type="PANTHER" id="PTHR10217">
    <property type="entry name" value="VOLTAGE AND LIGAND GATED POTASSIUM CHANNEL"/>
    <property type="match status" value="1"/>
</dbReference>
<keyword evidence="10 12" id="KW-0472">Membrane</keyword>